<sequence length="875" mass="96015">MTEEEQQNTAAAQHSPTKPPVAKRIPHARTFHGDTFEDPYEWMRDKASPDVREYVAAQNRYCDARMAGLAGLRSTLFDELKSRIQETDMSVPTRMDGYWYFSRTVEGRQYGIQCRMPIRADDDWDPPAVDAAAEPGTMPGEQVIFDANREAEGHDFFRLGGMDLSRDGRWMLYGVDVRGDERYDFRIRDLETGEDLPEVLAGIGGACFTPDGRWVFYAVLDDAWRPYAIRRHRVGTPVSEDVEVYREADERFWVGVGLSFDERSIVIGTGSKTTTEVWMLPVSDPEGEFAVFIPRADDIEYDVSFACFEGAGERGEDVPLAVVYHNANNPNFEIDVIDMRSHTPPYRLGEGTRVAVGSPYGCEHGDMVEPGASAQPVGAGYVNACNPTILQGAHGLAIEGIAIHRHFVALSYRTDGLPHVAVMTKRQAAADFLAGRPWEFRELTPPALEDDWDADLAADAAETATSMSEDDAAGPHPHHGAADSDRGGVSDEVAGDVATGAPAMVTTWDGAADDLLPGETRRLYAIGTGGNPSYDAPRMRYSFSSYTRPGELHEIDPATGEDRLLKRAIVLGDFDPRDYMERRVWITARDGEQIPVSLAWRRDIPVSSSAMFITGYGAYEISSDPGFSVARLSMLDRGVLYAVPHIRGGGEMGRAWYEQGRRLNKKHSFEDFVDATVALQEAGLADPRRTVANGGSAGGLLMGAVANLAPSRFAGVEADVPFVDALTSILDPSLPLTVTEWDEWGDPLHDADVYRYMKSYTPYENAPDMADDGSAAGSGDGAGDDGSVAGAAVWTRDSSGRLVFPKMFVTTSMNDTRVLYVEPLKWVARLQAAGVDAVIKIEVEAGHGGTSGRYKQWEEVSYENAWCLSVMNIMH</sequence>
<evidence type="ECO:0000256" key="3">
    <source>
        <dbReference type="ARBA" id="ARBA00022801"/>
    </source>
</evidence>
<evidence type="ECO:0000313" key="11">
    <source>
        <dbReference type="Proteomes" id="UP000482084"/>
    </source>
</evidence>
<dbReference type="Pfam" id="PF00326">
    <property type="entry name" value="Peptidase_S9"/>
    <property type="match status" value="2"/>
</dbReference>
<comment type="similarity">
    <text evidence="1">Belongs to the peptidase S9A family.</text>
</comment>
<dbReference type="OrthoDB" id="9801421at2"/>
<evidence type="ECO:0000256" key="4">
    <source>
        <dbReference type="ARBA" id="ARBA00022825"/>
    </source>
</evidence>
<evidence type="ECO:0000313" key="10">
    <source>
        <dbReference type="Proteomes" id="UP000469943"/>
    </source>
</evidence>
<dbReference type="PANTHER" id="PTHR11757:SF19">
    <property type="entry name" value="PROLYL ENDOPEPTIDASE-LIKE"/>
    <property type="match status" value="1"/>
</dbReference>
<dbReference type="InterPro" id="IPR002470">
    <property type="entry name" value="Peptidase_S9A"/>
</dbReference>
<dbReference type="PRINTS" id="PR00862">
    <property type="entry name" value="PROLIGOPTASE"/>
</dbReference>
<dbReference type="InterPro" id="IPR023302">
    <property type="entry name" value="Pept_S9A_N"/>
</dbReference>
<dbReference type="EMBL" id="WHZX01000005">
    <property type="protein sequence ID" value="NEG72047.1"/>
    <property type="molecule type" value="Genomic_DNA"/>
</dbReference>
<feature type="compositionally biased region" description="Polar residues" evidence="5">
    <location>
        <begin position="7"/>
        <end position="16"/>
    </location>
</feature>
<feature type="region of interest" description="Disordered" evidence="5">
    <location>
        <begin position="461"/>
        <end position="494"/>
    </location>
</feature>
<dbReference type="PROSITE" id="PS00708">
    <property type="entry name" value="PRO_ENDOPEP_SER"/>
    <property type="match status" value="1"/>
</dbReference>
<dbReference type="Proteomes" id="UP000482084">
    <property type="component" value="Unassembled WGS sequence"/>
</dbReference>
<feature type="domain" description="Peptidase S9A N-terminal" evidence="7">
    <location>
        <begin position="20"/>
        <end position="304"/>
    </location>
</feature>
<dbReference type="GO" id="GO:0006508">
    <property type="term" value="P:proteolysis"/>
    <property type="evidence" value="ECO:0007669"/>
    <property type="project" value="UniProtKB-KW"/>
</dbReference>
<dbReference type="InterPro" id="IPR029058">
    <property type="entry name" value="AB_hydrolase_fold"/>
</dbReference>
<proteinExistence type="inferred from homology"/>
<name>A0A6L4X186_9BIFI</name>
<evidence type="ECO:0000259" key="7">
    <source>
        <dbReference type="Pfam" id="PF02897"/>
    </source>
</evidence>
<evidence type="ECO:0000313" key="9">
    <source>
        <dbReference type="EMBL" id="NEG72047.1"/>
    </source>
</evidence>
<dbReference type="InterPro" id="IPR001375">
    <property type="entry name" value="Peptidase_S9_cat"/>
</dbReference>
<evidence type="ECO:0000256" key="5">
    <source>
        <dbReference type="SAM" id="MobiDB-lite"/>
    </source>
</evidence>
<reference evidence="9 10" key="1">
    <citation type="submission" date="2019-10" db="EMBL/GenBank/DDBJ databases">
        <title>Bifidobacterium from non-human primates.</title>
        <authorList>
            <person name="Modesto M."/>
        </authorList>
    </citation>
    <scope>NUCLEOTIDE SEQUENCE [LARGE SCALE GENOMIC DNA]</scope>
    <source>
        <strain evidence="9 10">TREM</strain>
    </source>
</reference>
<organism evidence="8 11">
    <name type="scientific">Bifidobacterium ramosum</name>
    <dbReference type="NCBI Taxonomy" id="1798158"/>
    <lineage>
        <taxon>Bacteria</taxon>
        <taxon>Bacillati</taxon>
        <taxon>Actinomycetota</taxon>
        <taxon>Actinomycetes</taxon>
        <taxon>Bifidobacteriales</taxon>
        <taxon>Bifidobacteriaceae</taxon>
        <taxon>Bifidobacterium</taxon>
    </lineage>
</organism>
<keyword evidence="3" id="KW-0378">Hydrolase</keyword>
<dbReference type="Gene3D" id="2.130.10.120">
    <property type="entry name" value="Prolyl oligopeptidase, N-terminal domain"/>
    <property type="match status" value="2"/>
</dbReference>
<feature type="domain" description="Peptidase S9 prolyl oligopeptidase catalytic" evidence="6">
    <location>
        <begin position="627"/>
        <end position="765"/>
    </location>
</feature>
<gene>
    <name evidence="8" type="ORF">DSM100688_1100</name>
    <name evidence="9" type="ORF">GFD24_07500</name>
</gene>
<dbReference type="SUPFAM" id="SSF53474">
    <property type="entry name" value="alpha/beta-Hydrolases"/>
    <property type="match status" value="1"/>
</dbReference>
<dbReference type="GO" id="GO:0004252">
    <property type="term" value="F:serine-type endopeptidase activity"/>
    <property type="evidence" value="ECO:0007669"/>
    <property type="project" value="InterPro"/>
</dbReference>
<dbReference type="Pfam" id="PF02897">
    <property type="entry name" value="Peptidase_S9_N"/>
    <property type="match status" value="1"/>
</dbReference>
<feature type="domain" description="Peptidase S9 prolyl oligopeptidase catalytic" evidence="6">
    <location>
        <begin position="805"/>
        <end position="871"/>
    </location>
</feature>
<evidence type="ECO:0000313" key="8">
    <source>
        <dbReference type="EMBL" id="KAB8287990.1"/>
    </source>
</evidence>
<evidence type="ECO:0000256" key="2">
    <source>
        <dbReference type="ARBA" id="ARBA00022670"/>
    </source>
</evidence>
<protein>
    <submittedName>
        <fullName evidence="9">Prolyl oligopeptidase family serine peptidase</fullName>
    </submittedName>
    <submittedName>
        <fullName evidence="8">Protease II</fullName>
    </submittedName>
</protein>
<dbReference type="Gene3D" id="3.40.50.1820">
    <property type="entry name" value="alpha/beta hydrolase"/>
    <property type="match status" value="1"/>
</dbReference>
<keyword evidence="11" id="KW-1185">Reference proteome</keyword>
<evidence type="ECO:0000259" key="6">
    <source>
        <dbReference type="Pfam" id="PF00326"/>
    </source>
</evidence>
<feature type="compositionally biased region" description="Basic and acidic residues" evidence="5">
    <location>
        <begin position="480"/>
        <end position="489"/>
    </location>
</feature>
<dbReference type="AlphaFoldDB" id="A0A6L4X186"/>
<dbReference type="SUPFAM" id="SSF50993">
    <property type="entry name" value="Peptidase/esterase 'gauge' domain"/>
    <property type="match status" value="1"/>
</dbReference>
<comment type="caution">
    <text evidence="8">The sequence shown here is derived from an EMBL/GenBank/DDBJ whole genome shotgun (WGS) entry which is preliminary data.</text>
</comment>
<dbReference type="PANTHER" id="PTHR11757">
    <property type="entry name" value="PROTEASE FAMILY S9A OLIGOPEPTIDASE"/>
    <property type="match status" value="1"/>
</dbReference>
<dbReference type="EMBL" id="WBSM01000005">
    <property type="protein sequence ID" value="KAB8287990.1"/>
    <property type="molecule type" value="Genomic_DNA"/>
</dbReference>
<accession>A0A6L4X186</accession>
<feature type="region of interest" description="Disordered" evidence="5">
    <location>
        <begin position="1"/>
        <end position="26"/>
    </location>
</feature>
<dbReference type="InterPro" id="IPR051543">
    <property type="entry name" value="Serine_Peptidase_S9A"/>
</dbReference>
<evidence type="ECO:0000256" key="1">
    <source>
        <dbReference type="ARBA" id="ARBA00005228"/>
    </source>
</evidence>
<dbReference type="Proteomes" id="UP000469943">
    <property type="component" value="Unassembled WGS sequence"/>
</dbReference>
<reference evidence="8 11" key="2">
    <citation type="submission" date="2019-10" db="EMBL/GenBank/DDBJ databases">
        <title>Characterization of the phylogenetic diversity of two novel species belonging to the genus Bifidobacterium: Bifidobacterium cebidarum sp. nov. and Bifidobacterium leontopitheci sp. nov.</title>
        <authorList>
            <person name="Lugli G.A."/>
            <person name="Duranti S."/>
            <person name="Milani C."/>
            <person name="Turroni F."/>
            <person name="Ventura M."/>
        </authorList>
    </citation>
    <scope>NUCLEOTIDE SEQUENCE [LARGE SCALE GENOMIC DNA]</scope>
    <source>
        <strain evidence="8 11">DSM 100688</strain>
    </source>
</reference>
<keyword evidence="4" id="KW-0720">Serine protease</keyword>
<dbReference type="RefSeq" id="WP_152358178.1">
    <property type="nucleotide sequence ID" value="NZ_WBSM01000005.1"/>
</dbReference>
<keyword evidence="2 8" id="KW-0645">Protease</keyword>
<dbReference type="InterPro" id="IPR002471">
    <property type="entry name" value="Pept_S9_AS"/>
</dbReference>